<evidence type="ECO:0000313" key="3">
    <source>
        <dbReference type="Proteomes" id="UP000244073"/>
    </source>
</evidence>
<feature type="compositionally biased region" description="Polar residues" evidence="1">
    <location>
        <begin position="58"/>
        <end position="68"/>
    </location>
</feature>
<reference evidence="2 3" key="1">
    <citation type="journal article" date="2018" name="Proc. Natl. Acad. Sci. U.S.A.">
        <title>Linking secondary metabolites to gene clusters through genome sequencing of six diverse Aspergillus species.</title>
        <authorList>
            <person name="Kaerboelling I."/>
            <person name="Vesth T.C."/>
            <person name="Frisvad J.C."/>
            <person name="Nybo J.L."/>
            <person name="Theobald S."/>
            <person name="Kuo A."/>
            <person name="Bowyer P."/>
            <person name="Matsuda Y."/>
            <person name="Mondo S."/>
            <person name="Lyhne E.K."/>
            <person name="Kogle M.E."/>
            <person name="Clum A."/>
            <person name="Lipzen A."/>
            <person name="Salamov A."/>
            <person name="Ngan C.Y."/>
            <person name="Daum C."/>
            <person name="Chiniquy J."/>
            <person name="Barry K."/>
            <person name="LaButti K."/>
            <person name="Haridas S."/>
            <person name="Simmons B.A."/>
            <person name="Magnuson J.K."/>
            <person name="Mortensen U.H."/>
            <person name="Larsen T.O."/>
            <person name="Grigoriev I.V."/>
            <person name="Baker S.E."/>
            <person name="Andersen M.R."/>
        </authorList>
    </citation>
    <scope>NUCLEOTIDE SEQUENCE [LARGE SCALE GENOMIC DNA]</scope>
    <source>
        <strain evidence="2 3">IBT 24754</strain>
    </source>
</reference>
<gene>
    <name evidence="2" type="ORF">P175DRAFT_0530728</name>
</gene>
<evidence type="ECO:0000313" key="2">
    <source>
        <dbReference type="EMBL" id="PTU23597.1"/>
    </source>
</evidence>
<dbReference type="RefSeq" id="XP_040754989.1">
    <property type="nucleotide sequence ID" value="XM_040899811.1"/>
</dbReference>
<feature type="compositionally biased region" description="Low complexity" evidence="1">
    <location>
        <begin position="95"/>
        <end position="120"/>
    </location>
</feature>
<dbReference type="VEuPathDB" id="FungiDB:P175DRAFT_0530728"/>
<dbReference type="OrthoDB" id="3538998at2759"/>
<evidence type="ECO:0000256" key="1">
    <source>
        <dbReference type="SAM" id="MobiDB-lite"/>
    </source>
</evidence>
<comment type="caution">
    <text evidence="2">The sequence shown here is derived from an EMBL/GenBank/DDBJ whole genome shotgun (WGS) entry which is preliminary data.</text>
</comment>
<feature type="region of interest" description="Disordered" evidence="1">
    <location>
        <begin position="54"/>
        <end position="73"/>
    </location>
</feature>
<accession>A0A2T5M4Y2</accession>
<protein>
    <submittedName>
        <fullName evidence="2">Uncharacterized protein</fullName>
    </submittedName>
</protein>
<sequence length="149" mass="14887">MGYTSCNNFYGICPGYDLTNLGLSSLETAAADSESIGGSADDGTYLDPANLPLPGNKVLSNTEGSGPLTTPPGGATMTVTLLSTAYTITAASYTGTSSTTTGASSSQGSGSQTSSSTSATKTNVAPKLGYTSTRFLISLGAMLMPQISL</sequence>
<dbReference type="Proteomes" id="UP000244073">
    <property type="component" value="Unassembled WGS sequence"/>
</dbReference>
<feature type="region of interest" description="Disordered" evidence="1">
    <location>
        <begin position="95"/>
        <end position="122"/>
    </location>
</feature>
<dbReference type="AlphaFoldDB" id="A0A2T5M4Y2"/>
<name>A0A2T5M4Y2_9EURO</name>
<proteinExistence type="predicted"/>
<dbReference type="EMBL" id="MSFN02000002">
    <property type="protein sequence ID" value="PTU23597.1"/>
    <property type="molecule type" value="Genomic_DNA"/>
</dbReference>
<dbReference type="GeneID" id="63816693"/>
<organism evidence="2 3">
    <name type="scientific">Aspergillus ochraceoroseus IBT 24754</name>
    <dbReference type="NCBI Taxonomy" id="1392256"/>
    <lineage>
        <taxon>Eukaryota</taxon>
        <taxon>Fungi</taxon>
        <taxon>Dikarya</taxon>
        <taxon>Ascomycota</taxon>
        <taxon>Pezizomycotina</taxon>
        <taxon>Eurotiomycetes</taxon>
        <taxon>Eurotiomycetidae</taxon>
        <taxon>Eurotiales</taxon>
        <taxon>Aspergillaceae</taxon>
        <taxon>Aspergillus</taxon>
        <taxon>Aspergillus subgen. Nidulantes</taxon>
    </lineage>
</organism>